<accession>A0A078S374</accession>
<evidence type="ECO:0000313" key="2">
    <source>
        <dbReference type="Proteomes" id="UP000028013"/>
    </source>
</evidence>
<dbReference type="RefSeq" id="WP_035448102.1">
    <property type="nucleotide sequence ID" value="NZ_JNHN01000170.1"/>
</dbReference>
<dbReference type="AlphaFoldDB" id="A0A078S374"/>
<dbReference type="InterPro" id="IPR050194">
    <property type="entry name" value="Glycosyltransferase_grp1"/>
</dbReference>
<dbReference type="SUPFAM" id="SSF53756">
    <property type="entry name" value="UDP-Glycosyltransferase/glycogen phosphorylase"/>
    <property type="match status" value="1"/>
</dbReference>
<dbReference type="PATRIC" id="fig|1339349.3.peg.1893"/>
<dbReference type="PANTHER" id="PTHR45947:SF3">
    <property type="entry name" value="SULFOQUINOVOSYL TRANSFERASE SQD2"/>
    <property type="match status" value="1"/>
</dbReference>
<dbReference type="PANTHER" id="PTHR45947">
    <property type="entry name" value="SULFOQUINOVOSYL TRANSFERASE SQD2"/>
    <property type="match status" value="1"/>
</dbReference>
<sequence length="392" mass="45558">MKVLYCNPIFLDYRLPFYKRLNELFDGNFYVMYSTTRYKMRHNEHLLKQIPEVLGRNALPFENEKLFNTYEMSFKRYNGEKGKRIPITKGLYRSIKNIKPDVLITEGFFQWTPLLVLYSFIHRTPIFMGYERTCHTERNTKWIMNLYRKIINLFVTGYLVNGNETKRYLLQLGIKEENIFITGMSADSTLLKAGIASMTDDEKESLNCKFGKCIKYLFVGQLVERKGAKYLLQAWRQHIKKHPDDSLILLGDGPLAPALKDSFGDMRSVHFLGKIPYQEVYKYYGIADVFVLPTLEDNWSLVVPEAMSCGLPVATSIYNGCHPELVKRDANGITFDTYDIQSIADALEYFHHHDLKTMGQASIELEKPFNTENCAQREYDAIIRSLDKKTGK</sequence>
<dbReference type="CDD" id="cd03801">
    <property type="entry name" value="GT4_PimA-like"/>
    <property type="match status" value="1"/>
</dbReference>
<evidence type="ECO:0000313" key="1">
    <source>
        <dbReference type="EMBL" id="KDS51331.1"/>
    </source>
</evidence>
<dbReference type="Gene3D" id="3.40.50.2000">
    <property type="entry name" value="Glycogen Phosphorylase B"/>
    <property type="match status" value="2"/>
</dbReference>
<dbReference type="Pfam" id="PF13692">
    <property type="entry name" value="Glyco_trans_1_4"/>
    <property type="match status" value="1"/>
</dbReference>
<dbReference type="EMBL" id="JNHN01000170">
    <property type="protein sequence ID" value="KDS51331.1"/>
    <property type="molecule type" value="Genomic_DNA"/>
</dbReference>
<keyword evidence="1" id="KW-0808">Transferase</keyword>
<protein>
    <submittedName>
        <fullName evidence="1">Glycosyl transferases group 1 family protein</fullName>
    </submittedName>
</protein>
<proteinExistence type="predicted"/>
<reference evidence="1 2" key="1">
    <citation type="submission" date="2014-04" db="EMBL/GenBank/DDBJ databases">
        <authorList>
            <person name="Sears C."/>
            <person name="Carroll K."/>
            <person name="Sack B.R."/>
            <person name="Qadri F."/>
            <person name="Myers L.L."/>
            <person name="Chung G.-T."/>
            <person name="Escheverria P."/>
            <person name="Fraser C.M."/>
            <person name="Sadzewicz L."/>
            <person name="Shefchek K.A."/>
            <person name="Tallon L."/>
            <person name="Das S.P."/>
            <person name="Daugherty S."/>
            <person name="Mongodin E.F."/>
        </authorList>
    </citation>
    <scope>NUCLEOTIDE SEQUENCE [LARGE SCALE GENOMIC DNA]</scope>
    <source>
        <strain evidence="1 2">3978 T3 ii</strain>
    </source>
</reference>
<dbReference type="Proteomes" id="UP000028013">
    <property type="component" value="Unassembled WGS sequence"/>
</dbReference>
<name>A0A078S374_BACUN</name>
<organism evidence="1 2">
    <name type="scientific">Bacteroides uniformis str. 3978 T3 ii</name>
    <dbReference type="NCBI Taxonomy" id="1339349"/>
    <lineage>
        <taxon>Bacteria</taxon>
        <taxon>Pseudomonadati</taxon>
        <taxon>Bacteroidota</taxon>
        <taxon>Bacteroidia</taxon>
        <taxon>Bacteroidales</taxon>
        <taxon>Bacteroidaceae</taxon>
        <taxon>Bacteroides</taxon>
    </lineage>
</organism>
<gene>
    <name evidence="1" type="ORF">M094_0643</name>
</gene>
<comment type="caution">
    <text evidence="1">The sequence shown here is derived from an EMBL/GenBank/DDBJ whole genome shotgun (WGS) entry which is preliminary data.</text>
</comment>
<dbReference type="GO" id="GO:0016757">
    <property type="term" value="F:glycosyltransferase activity"/>
    <property type="evidence" value="ECO:0007669"/>
    <property type="project" value="TreeGrafter"/>
</dbReference>